<dbReference type="Gene3D" id="2.30.30.320">
    <property type="entry name" value="DUF1653-like domain"/>
    <property type="match status" value="1"/>
</dbReference>
<evidence type="ECO:0000313" key="2">
    <source>
        <dbReference type="EMBL" id="OLU46355.1"/>
    </source>
</evidence>
<comment type="caution">
    <text evidence="2">The sequence shown here is derived from an EMBL/GenBank/DDBJ whole genome shotgun (WGS) entry which is preliminary data.</text>
</comment>
<keyword evidence="3" id="KW-1185">Reference proteome</keyword>
<dbReference type="RefSeq" id="WP_076341403.1">
    <property type="nucleotide sequence ID" value="NZ_CAJTMI010000023.1"/>
</dbReference>
<feature type="domain" description="DUF1653" evidence="1">
    <location>
        <begin position="9"/>
        <end position="72"/>
    </location>
</feature>
<accession>A0A1U7NMD4</accession>
<dbReference type="AlphaFoldDB" id="A0A1U7NMD4"/>
<dbReference type="OrthoDB" id="371169at2"/>
<dbReference type="EMBL" id="MPKA01000065">
    <property type="protein sequence ID" value="OLU46355.1"/>
    <property type="molecule type" value="Genomic_DNA"/>
</dbReference>
<dbReference type="STRING" id="1862672.BO225_06195"/>
<dbReference type="GeneID" id="78275533"/>
<reference evidence="2 3" key="1">
    <citation type="submission" date="2016-11" db="EMBL/GenBank/DDBJ databases">
        <title>Description of two novel members of the family Erysipelotrichaceae: Ileibacterium lipovorans gen. nov., sp. nov. and Dubosiella newyorkensis, gen. nov., sp. nov.</title>
        <authorList>
            <person name="Cox L.M."/>
            <person name="Sohn J."/>
            <person name="Tyrrell K.L."/>
            <person name="Citron D.M."/>
            <person name="Lawson P.A."/>
            <person name="Patel N.B."/>
            <person name="Iizumi T."/>
            <person name="Perez-Perez G.I."/>
            <person name="Goldstein E.J."/>
            <person name="Blaser M.J."/>
        </authorList>
    </citation>
    <scope>NUCLEOTIDE SEQUENCE [LARGE SCALE GENOMIC DNA]</scope>
    <source>
        <strain evidence="2 3">NYU-BL-A4</strain>
    </source>
</reference>
<dbReference type="InterPro" id="IPR037135">
    <property type="entry name" value="DUF1653-like_dom_sf"/>
</dbReference>
<protein>
    <recommendedName>
        <fullName evidence="1">DUF1653 domain-containing protein</fullName>
    </recommendedName>
</protein>
<evidence type="ECO:0000259" key="1">
    <source>
        <dbReference type="Pfam" id="PF07866"/>
    </source>
</evidence>
<evidence type="ECO:0000313" key="3">
    <source>
        <dbReference type="Proteomes" id="UP000186705"/>
    </source>
</evidence>
<sequence length="76" mass="9279">MRTIKIHHAYRHFKGKEYFVEGIAKDSETLEDLVLYRPLYGEQKLWARPLSMFLSEVDHQKYPEVKQTYRFEEVEE</sequence>
<organism evidence="2 3">
    <name type="scientific">Dubosiella newyorkensis</name>
    <dbReference type="NCBI Taxonomy" id="1862672"/>
    <lineage>
        <taxon>Bacteria</taxon>
        <taxon>Bacillati</taxon>
        <taxon>Bacillota</taxon>
        <taxon>Erysipelotrichia</taxon>
        <taxon>Erysipelotrichales</taxon>
        <taxon>Erysipelotrichaceae</taxon>
        <taxon>Dubosiella</taxon>
    </lineage>
</organism>
<dbReference type="Pfam" id="PF07866">
    <property type="entry name" value="DUF1653"/>
    <property type="match status" value="1"/>
</dbReference>
<dbReference type="Proteomes" id="UP000186705">
    <property type="component" value="Unassembled WGS sequence"/>
</dbReference>
<gene>
    <name evidence="2" type="ORF">BO225_06195</name>
</gene>
<dbReference type="InterPro" id="IPR023387">
    <property type="entry name" value="DUF1653-like_dom"/>
</dbReference>
<name>A0A1U7NMD4_9FIRM</name>
<proteinExistence type="predicted"/>